<dbReference type="Gene3D" id="3.30.420.10">
    <property type="entry name" value="Ribonuclease H-like superfamily/Ribonuclease H"/>
    <property type="match status" value="1"/>
</dbReference>
<dbReference type="InterPro" id="IPR039537">
    <property type="entry name" value="Retrotran_Ty1/copia-like"/>
</dbReference>
<dbReference type="GO" id="GO:0046872">
    <property type="term" value="F:metal ion binding"/>
    <property type="evidence" value="ECO:0007669"/>
    <property type="project" value="UniProtKB-KW"/>
</dbReference>
<feature type="compositionally biased region" description="Basic and acidic residues" evidence="5">
    <location>
        <begin position="683"/>
        <end position="692"/>
    </location>
</feature>
<dbReference type="InterPro" id="IPR025724">
    <property type="entry name" value="GAG-pre-integrase_dom"/>
</dbReference>
<evidence type="ECO:0000256" key="5">
    <source>
        <dbReference type="SAM" id="MobiDB-lite"/>
    </source>
</evidence>
<sequence length="1263" mass="143660">MKQYIRLPTARDIWKALSKAFYDGSDELQVFVLNQRAFSAKQSGRTLSAYYGELTEIFGELDHRDKVIMESENDVESYRKSVQRQRVHIFLAGLDGEFEQVRAEILRKDPIPELEACHALIRRESVRRTKMVEESERTEASAMRNFKRTSSTAVVETKTEDDVTGQHSALAAAAGNGGKALNMSTLVTNSAWIIDSGATDHMTFDSRQVSTLKQSSQKFVTTANGTPAPIIGEGHLPLTDNMNLDSVLVVPSLDYNLLSVSQITTALFCVVIFWPNFCVFKDICTRQTIGCGVRRGKLYYLDLVSKSSDKLRQALMVNDSEGEMRKSKIWLWHRRLGHASFGYLKKLFPSLFTKCDVASFQCEVCELAKSHRVSFPLALNKSPDPFMIIHSDVWGPSKVNSLGGSRWFVTFIDDCTRMTWVQLMKSKSEVNVLFQQFCKMIHTQYNARIQVLRSDNGGEYLSAELQQYLKAHGIIHQTTCSNTPQQNGVAERKNRHLLEVVRASLIEAHLPLSYWGEALISAAYLINRVPSRTIDYQTPSQALVEAIVATVLQNLPPHVFGCVAFVHLHKHQRNKLSPRALRCVFVGYAAHQKGYRCYHPPTRKMFITLDVVFHEDLMYFSTESELQGEHQKEIQTLDYDDELAENVDVHISEDTQISKDAGNLDISVDELSKPINQVGKFVEESSQEHAETEVVTPSQSEFDTPHATDTPHQSLAEDAPEPHRKQLPQRLTRGIPKPTYEPELCSKVKYPMSHFVSNHRLSESNRSFVNQLSIVSIPNNVHEALADPRWKEAMNEEMKSLQENKTWEVIDRPPGKKPVGCRWIYTVKYKADGTIERFKARLVAKGYTQTYGIDYIETFAPVAKINTVRVLLSLAANLNWPLQQFDVKNAFLHGELSEEVYMELPPGCMMPKTDSQKVCKLQKALYGLKQSPRAWFGRFTKSMRAFGYHQSNSDHTLFLKKKQGKITALIVYVDDMVVTGNDPEEREDLQGHLSREFKMKDLGPLKYFLGIEVSRSKKGIFLSQRKYALDLLRETGMLACQPVDTLVEEGLKLRIESNQVPVDKGRYQRLVGRLMYLAHTRPDLAYALSIVSQYMHNPGEQHMNAVLRILRYLKSAPGQGILFTKNEDHQRGNLVTWRSKKQNVVARSSAEAEFRGIALGVCEALWLRLLLQDLGCVSKQPIKLYCDNKAACDIAHNPVQHDRTKHVEIDRFFIKEKLDEKIVELPHIRSEDQLADILTKAVSSRVFSKFLNKLGMWDIYAPT</sequence>
<evidence type="ECO:0000256" key="1">
    <source>
        <dbReference type="ARBA" id="ARBA00022670"/>
    </source>
</evidence>
<keyword evidence="4" id="KW-0378">Hydrolase</keyword>
<dbReference type="GO" id="GO:0004190">
    <property type="term" value="F:aspartic-type endopeptidase activity"/>
    <property type="evidence" value="ECO:0007669"/>
    <property type="project" value="UniProtKB-KW"/>
</dbReference>
<dbReference type="InterPro" id="IPR013103">
    <property type="entry name" value="RVT_2"/>
</dbReference>
<evidence type="ECO:0000256" key="4">
    <source>
        <dbReference type="ARBA" id="ARBA00022801"/>
    </source>
</evidence>
<dbReference type="SUPFAM" id="SSF53098">
    <property type="entry name" value="Ribonuclease H-like"/>
    <property type="match status" value="1"/>
</dbReference>
<reference evidence="7" key="1">
    <citation type="submission" date="2022-12" db="EMBL/GenBank/DDBJ databases">
        <title>Draft genome assemblies for two species of Escallonia (Escalloniales).</title>
        <authorList>
            <person name="Chanderbali A."/>
            <person name="Dervinis C."/>
            <person name="Anghel I."/>
            <person name="Soltis D."/>
            <person name="Soltis P."/>
            <person name="Zapata F."/>
        </authorList>
    </citation>
    <scope>NUCLEOTIDE SEQUENCE</scope>
    <source>
        <strain evidence="7">UCBG64.0493</strain>
        <tissue evidence="7">Leaf</tissue>
    </source>
</reference>
<dbReference type="Pfam" id="PF07727">
    <property type="entry name" value="RVT_2"/>
    <property type="match status" value="1"/>
</dbReference>
<accession>A0AA88X9N4</accession>
<dbReference type="CDD" id="cd09272">
    <property type="entry name" value="RNase_HI_RT_Ty1"/>
    <property type="match status" value="1"/>
</dbReference>
<dbReference type="PANTHER" id="PTHR42648:SF22">
    <property type="entry name" value="REVERSE TRANSCRIPTASE TY1_COPIA-TYPE DOMAIN-CONTAINING PROTEIN"/>
    <property type="match status" value="1"/>
</dbReference>
<name>A0AA88X9N4_9ASTE</name>
<dbReference type="InterPro" id="IPR036397">
    <property type="entry name" value="RNaseH_sf"/>
</dbReference>
<keyword evidence="2" id="KW-0479">Metal-binding</keyword>
<evidence type="ECO:0000256" key="2">
    <source>
        <dbReference type="ARBA" id="ARBA00022723"/>
    </source>
</evidence>
<gene>
    <name evidence="7" type="ORF">RJ639_000873</name>
</gene>
<dbReference type="GO" id="GO:0006508">
    <property type="term" value="P:proteolysis"/>
    <property type="evidence" value="ECO:0007669"/>
    <property type="project" value="UniProtKB-KW"/>
</dbReference>
<evidence type="ECO:0000256" key="3">
    <source>
        <dbReference type="ARBA" id="ARBA00022750"/>
    </source>
</evidence>
<evidence type="ECO:0000259" key="6">
    <source>
        <dbReference type="PROSITE" id="PS50994"/>
    </source>
</evidence>
<feature type="region of interest" description="Disordered" evidence="5">
    <location>
        <begin position="132"/>
        <end position="160"/>
    </location>
</feature>
<dbReference type="PANTHER" id="PTHR42648">
    <property type="entry name" value="TRANSPOSASE, PUTATIVE-RELATED"/>
    <property type="match status" value="1"/>
</dbReference>
<protein>
    <recommendedName>
        <fullName evidence="6">Integrase catalytic domain-containing protein</fullName>
    </recommendedName>
</protein>
<dbReference type="InterPro" id="IPR012337">
    <property type="entry name" value="RNaseH-like_sf"/>
</dbReference>
<dbReference type="Pfam" id="PF00665">
    <property type="entry name" value="rve"/>
    <property type="match status" value="1"/>
</dbReference>
<dbReference type="InterPro" id="IPR054722">
    <property type="entry name" value="PolX-like_BBD"/>
</dbReference>
<dbReference type="PROSITE" id="PS50994">
    <property type="entry name" value="INTEGRASE"/>
    <property type="match status" value="1"/>
</dbReference>
<feature type="domain" description="Integrase catalytic" evidence="6">
    <location>
        <begin position="381"/>
        <end position="547"/>
    </location>
</feature>
<feature type="region of interest" description="Disordered" evidence="5">
    <location>
        <begin position="683"/>
        <end position="738"/>
    </location>
</feature>
<evidence type="ECO:0000313" key="8">
    <source>
        <dbReference type="Proteomes" id="UP001188597"/>
    </source>
</evidence>
<proteinExistence type="predicted"/>
<dbReference type="Pfam" id="PF25597">
    <property type="entry name" value="SH3_retrovirus"/>
    <property type="match status" value="1"/>
</dbReference>
<keyword evidence="1" id="KW-0645">Protease</keyword>
<dbReference type="InterPro" id="IPR001584">
    <property type="entry name" value="Integrase_cat-core"/>
</dbReference>
<dbReference type="SUPFAM" id="SSF56672">
    <property type="entry name" value="DNA/RNA polymerases"/>
    <property type="match status" value="1"/>
</dbReference>
<dbReference type="Pfam" id="PF22936">
    <property type="entry name" value="Pol_BBD"/>
    <property type="match status" value="1"/>
</dbReference>
<keyword evidence="8" id="KW-1185">Reference proteome</keyword>
<dbReference type="AlphaFoldDB" id="A0AA88X9N4"/>
<evidence type="ECO:0000313" key="7">
    <source>
        <dbReference type="EMBL" id="KAK3042621.1"/>
    </source>
</evidence>
<dbReference type="GO" id="GO:0003676">
    <property type="term" value="F:nucleic acid binding"/>
    <property type="evidence" value="ECO:0007669"/>
    <property type="project" value="InterPro"/>
</dbReference>
<dbReference type="EMBL" id="JAVXUP010000017">
    <property type="protein sequence ID" value="KAK3042621.1"/>
    <property type="molecule type" value="Genomic_DNA"/>
</dbReference>
<keyword evidence="3" id="KW-0064">Aspartyl protease</keyword>
<dbReference type="Proteomes" id="UP001188597">
    <property type="component" value="Unassembled WGS sequence"/>
</dbReference>
<dbReference type="InterPro" id="IPR043502">
    <property type="entry name" value="DNA/RNA_pol_sf"/>
</dbReference>
<comment type="caution">
    <text evidence="7">The sequence shown here is derived from an EMBL/GenBank/DDBJ whole genome shotgun (WGS) entry which is preliminary data.</text>
</comment>
<dbReference type="InterPro" id="IPR057670">
    <property type="entry name" value="SH3_retrovirus"/>
</dbReference>
<dbReference type="Pfam" id="PF13976">
    <property type="entry name" value="gag_pre-integrs"/>
    <property type="match status" value="1"/>
</dbReference>
<dbReference type="GO" id="GO:0015074">
    <property type="term" value="P:DNA integration"/>
    <property type="evidence" value="ECO:0007669"/>
    <property type="project" value="InterPro"/>
</dbReference>
<organism evidence="7 8">
    <name type="scientific">Escallonia herrerae</name>
    <dbReference type="NCBI Taxonomy" id="1293975"/>
    <lineage>
        <taxon>Eukaryota</taxon>
        <taxon>Viridiplantae</taxon>
        <taxon>Streptophyta</taxon>
        <taxon>Embryophyta</taxon>
        <taxon>Tracheophyta</taxon>
        <taxon>Spermatophyta</taxon>
        <taxon>Magnoliopsida</taxon>
        <taxon>eudicotyledons</taxon>
        <taxon>Gunneridae</taxon>
        <taxon>Pentapetalae</taxon>
        <taxon>asterids</taxon>
        <taxon>campanulids</taxon>
        <taxon>Escalloniales</taxon>
        <taxon>Escalloniaceae</taxon>
        <taxon>Escallonia</taxon>
    </lineage>
</organism>